<evidence type="ECO:0000256" key="1">
    <source>
        <dbReference type="ARBA" id="ARBA00038158"/>
    </source>
</evidence>
<comment type="caution">
    <text evidence="2">The sequence shown here is derived from an EMBL/GenBank/DDBJ whole genome shotgun (WGS) entry which is preliminary data.</text>
</comment>
<evidence type="ECO:0000313" key="2">
    <source>
        <dbReference type="EMBL" id="KAK0630214.1"/>
    </source>
</evidence>
<dbReference type="Pfam" id="PF13489">
    <property type="entry name" value="Methyltransf_23"/>
    <property type="match status" value="1"/>
</dbReference>
<dbReference type="SUPFAM" id="SSF53335">
    <property type="entry name" value="S-adenosyl-L-methionine-dependent methyltransferases"/>
    <property type="match status" value="1"/>
</dbReference>
<dbReference type="GO" id="GO:0008168">
    <property type="term" value="F:methyltransferase activity"/>
    <property type="evidence" value="ECO:0007669"/>
    <property type="project" value="UniProtKB-KW"/>
</dbReference>
<protein>
    <submittedName>
        <fullName evidence="2">S-adenosyl-L-methionine-dependent methyltransferase</fullName>
    </submittedName>
</protein>
<comment type="similarity">
    <text evidence="1">Belongs to the methyltransferase superfamily. LaeA methyltransferase family.</text>
</comment>
<dbReference type="PANTHER" id="PTHR43591:SF31">
    <property type="entry name" value="LAEA-LIKE, PUTATIVE (AFU_ORTHOLOGUE AFUA_8G01930)-RELATED"/>
    <property type="match status" value="1"/>
</dbReference>
<dbReference type="GO" id="GO:0032259">
    <property type="term" value="P:methylation"/>
    <property type="evidence" value="ECO:0007669"/>
    <property type="project" value="UniProtKB-KW"/>
</dbReference>
<gene>
    <name evidence="2" type="ORF">B0T17DRAFT_653709</name>
</gene>
<dbReference type="CDD" id="cd02440">
    <property type="entry name" value="AdoMet_MTases"/>
    <property type="match status" value="1"/>
</dbReference>
<dbReference type="AlphaFoldDB" id="A0AA40CA84"/>
<dbReference type="InterPro" id="IPR029063">
    <property type="entry name" value="SAM-dependent_MTases_sf"/>
</dbReference>
<organism evidence="2 3">
    <name type="scientific">Bombardia bombarda</name>
    <dbReference type="NCBI Taxonomy" id="252184"/>
    <lineage>
        <taxon>Eukaryota</taxon>
        <taxon>Fungi</taxon>
        <taxon>Dikarya</taxon>
        <taxon>Ascomycota</taxon>
        <taxon>Pezizomycotina</taxon>
        <taxon>Sordariomycetes</taxon>
        <taxon>Sordariomycetidae</taxon>
        <taxon>Sordariales</taxon>
        <taxon>Lasiosphaeriaceae</taxon>
        <taxon>Bombardia</taxon>
    </lineage>
</organism>
<dbReference type="Proteomes" id="UP001174934">
    <property type="component" value="Unassembled WGS sequence"/>
</dbReference>
<dbReference type="PANTHER" id="PTHR43591">
    <property type="entry name" value="METHYLTRANSFERASE"/>
    <property type="match status" value="1"/>
</dbReference>
<keyword evidence="2" id="KW-0489">Methyltransferase</keyword>
<name>A0AA40CA84_9PEZI</name>
<dbReference type="Gene3D" id="3.40.50.150">
    <property type="entry name" value="Vaccinia Virus protein VP39"/>
    <property type="match status" value="1"/>
</dbReference>
<keyword evidence="2" id="KW-0808">Transferase</keyword>
<dbReference type="EMBL" id="JAULSR010000002">
    <property type="protein sequence ID" value="KAK0630214.1"/>
    <property type="molecule type" value="Genomic_DNA"/>
</dbReference>
<proteinExistence type="inferred from homology"/>
<keyword evidence="3" id="KW-1185">Reference proteome</keyword>
<reference evidence="2" key="1">
    <citation type="submission" date="2023-06" db="EMBL/GenBank/DDBJ databases">
        <title>Genome-scale phylogeny and comparative genomics of the fungal order Sordariales.</title>
        <authorList>
            <consortium name="Lawrence Berkeley National Laboratory"/>
            <person name="Hensen N."/>
            <person name="Bonometti L."/>
            <person name="Westerberg I."/>
            <person name="Brannstrom I.O."/>
            <person name="Guillou S."/>
            <person name="Cros-Aarteil S."/>
            <person name="Calhoun S."/>
            <person name="Haridas S."/>
            <person name="Kuo A."/>
            <person name="Mondo S."/>
            <person name="Pangilinan J."/>
            <person name="Riley R."/>
            <person name="LaButti K."/>
            <person name="Andreopoulos B."/>
            <person name="Lipzen A."/>
            <person name="Chen C."/>
            <person name="Yanf M."/>
            <person name="Daum C."/>
            <person name="Ng V."/>
            <person name="Clum A."/>
            <person name="Steindorff A."/>
            <person name="Ohm R."/>
            <person name="Martin F."/>
            <person name="Silar P."/>
            <person name="Natvig D."/>
            <person name="Lalanne C."/>
            <person name="Gautier V."/>
            <person name="Ament-velasquez S.L."/>
            <person name="Kruys A."/>
            <person name="Hutchinson M.I."/>
            <person name="Powell A.J."/>
            <person name="Barry K."/>
            <person name="Miller A.N."/>
            <person name="Grigoriev I.V."/>
            <person name="Debuchy R."/>
            <person name="Gladieux P."/>
            <person name="Thoren M.H."/>
            <person name="Johannesson H."/>
        </authorList>
    </citation>
    <scope>NUCLEOTIDE SEQUENCE</scope>
    <source>
        <strain evidence="2">SMH3391-2</strain>
    </source>
</reference>
<sequence>MQYVRMLQPRVILTFRLIQFPIYGIQEDEQSENDADLGGESDTSSLRSSILSYRRENGRTYHAYKDGSYVLPNDEMENQRLDLQHHLFSLTFDEVLNLAPLQKEPARVLDAGCGTGIWAIDFADEHPESQIIGVDLSPIQPPFAPPNVSFFVDDLEDVWTFSEKFDYVFARFLTGSILDWPKFFAQSYESLSPGGIIELQDIIYPMQCDDGSLDKNSAIYRWSELLLQSFTAIGRPLNSALKYKEQLAEAGFVDIVEVQYKWPSNRWPKDPKYKKVGIWTYENAIGALSALSLAVFTRPKGEGGQGWTVDELEVLLDQVRKDFRNLNIHAYWPISVVYAKKPE</sequence>
<evidence type="ECO:0000313" key="3">
    <source>
        <dbReference type="Proteomes" id="UP001174934"/>
    </source>
</evidence>
<accession>A0AA40CA84</accession>